<dbReference type="Pfam" id="PF01420">
    <property type="entry name" value="Methylase_S"/>
    <property type="match status" value="2"/>
</dbReference>
<dbReference type="InterPro" id="IPR000055">
    <property type="entry name" value="Restrct_endonuc_typeI_TRD"/>
</dbReference>
<dbReference type="GO" id="GO:0009307">
    <property type="term" value="P:DNA restriction-modification system"/>
    <property type="evidence" value="ECO:0007669"/>
    <property type="project" value="UniProtKB-KW"/>
</dbReference>
<dbReference type="AlphaFoldDB" id="A0A8T3VVJ5"/>
<keyword evidence="5" id="KW-0255">Endonuclease</keyword>
<keyword evidence="5" id="KW-0378">Hydrolase</keyword>
<keyword evidence="5" id="KW-0540">Nuclease</keyword>
<organism evidence="5 6">
    <name type="scientific">Methanobrevibacter olleyae</name>
    <dbReference type="NCBI Taxonomy" id="294671"/>
    <lineage>
        <taxon>Archaea</taxon>
        <taxon>Methanobacteriati</taxon>
        <taxon>Methanobacteriota</taxon>
        <taxon>Methanomada group</taxon>
        <taxon>Methanobacteria</taxon>
        <taxon>Methanobacteriales</taxon>
        <taxon>Methanobacteriaceae</taxon>
        <taxon>Methanobrevibacter</taxon>
    </lineage>
</organism>
<comment type="similarity">
    <text evidence="1">Belongs to the type-I restriction system S methylase family.</text>
</comment>
<keyword evidence="2" id="KW-0680">Restriction system</keyword>
<evidence type="ECO:0000313" key="5">
    <source>
        <dbReference type="EMBL" id="MBE6512458.1"/>
    </source>
</evidence>
<reference evidence="5" key="1">
    <citation type="submission" date="2019-04" db="EMBL/GenBank/DDBJ databases">
        <title>Evolution of Biomass-Degrading Anaerobic Consortia Revealed by Metagenomics.</title>
        <authorList>
            <person name="Peng X."/>
        </authorList>
    </citation>
    <scope>NUCLEOTIDE SEQUENCE</scope>
    <source>
        <strain evidence="5">SIG14</strain>
    </source>
</reference>
<comment type="caution">
    <text evidence="5">The sequence shown here is derived from an EMBL/GenBank/DDBJ whole genome shotgun (WGS) entry which is preliminary data.</text>
</comment>
<dbReference type="Proteomes" id="UP000732619">
    <property type="component" value="Unassembled WGS sequence"/>
</dbReference>
<evidence type="ECO:0000256" key="3">
    <source>
        <dbReference type="ARBA" id="ARBA00023125"/>
    </source>
</evidence>
<evidence type="ECO:0000313" key="6">
    <source>
        <dbReference type="Proteomes" id="UP000732619"/>
    </source>
</evidence>
<feature type="domain" description="Type I restriction modification DNA specificity" evidence="4">
    <location>
        <begin position="184"/>
        <end position="338"/>
    </location>
</feature>
<dbReference type="InterPro" id="IPR044946">
    <property type="entry name" value="Restrct_endonuc_typeI_TRD_sf"/>
</dbReference>
<dbReference type="SUPFAM" id="SSF116734">
    <property type="entry name" value="DNA methylase specificity domain"/>
    <property type="match status" value="2"/>
</dbReference>
<keyword evidence="3" id="KW-0238">DNA-binding</keyword>
<feature type="domain" description="Type I restriction modification DNA specificity" evidence="4">
    <location>
        <begin position="6"/>
        <end position="159"/>
    </location>
</feature>
<protein>
    <submittedName>
        <fullName evidence="5">Restriction endonuclease</fullName>
    </submittedName>
</protein>
<name>A0A8T3VVJ5_METOL</name>
<evidence type="ECO:0000256" key="1">
    <source>
        <dbReference type="ARBA" id="ARBA00010923"/>
    </source>
</evidence>
<dbReference type="GO" id="GO:0004519">
    <property type="term" value="F:endonuclease activity"/>
    <property type="evidence" value="ECO:0007669"/>
    <property type="project" value="UniProtKB-KW"/>
</dbReference>
<dbReference type="EMBL" id="SUTG01000018">
    <property type="protein sequence ID" value="MBE6512458.1"/>
    <property type="molecule type" value="Genomic_DNA"/>
</dbReference>
<sequence>MTIYGKKWGTFKVSDIFKLETDNDISDSQNLPEGDYPLVSAKKMKNGVDKFIDTEKINDKHAITWNKQGDGGAGLSFYQPVPFANKSTVFVLRPKKKLSKHQMIFIVSLLNKYHGIFNHGYGLSKSRFEELTIQLPILEDEKPDWDLIQQYMFNLEQEKVNKCLKYINQRINELNYKKLAPLENKSWEQFYIGDLFTISSGKRLTKADMKPGSTPFIGATSLNNGITNYVNNTNNSMDSNVLGVNYNGSVVENFYHPYTCLFSDDVKRFHLKDYPDNKHVLLFFKTIILKQKVKYMYGYKFNSKRMKQQIILVPVDDEGNPDYKYMEQYMINLEIKLKNKYKKHLQNQIYSNYISQKENLMV</sequence>
<evidence type="ECO:0000259" key="4">
    <source>
        <dbReference type="Pfam" id="PF01420"/>
    </source>
</evidence>
<dbReference type="Gene3D" id="3.90.220.20">
    <property type="entry name" value="DNA methylase specificity domains"/>
    <property type="match status" value="2"/>
</dbReference>
<gene>
    <name evidence="5" type="ORF">E7Z75_04870</name>
</gene>
<dbReference type="GO" id="GO:0003677">
    <property type="term" value="F:DNA binding"/>
    <property type="evidence" value="ECO:0007669"/>
    <property type="project" value="UniProtKB-KW"/>
</dbReference>
<evidence type="ECO:0000256" key="2">
    <source>
        <dbReference type="ARBA" id="ARBA00022747"/>
    </source>
</evidence>
<accession>A0A8T3VVJ5</accession>
<proteinExistence type="inferred from homology"/>